<reference evidence="2" key="1">
    <citation type="submission" date="2018-02" db="EMBL/GenBank/DDBJ databases">
        <authorList>
            <person name="Cohen D.B."/>
            <person name="Kent A.D."/>
        </authorList>
    </citation>
    <scope>NUCLEOTIDE SEQUENCE</scope>
</reference>
<name>A0A2N9FGC9_FAGSY</name>
<dbReference type="AlphaFoldDB" id="A0A2N9FGC9"/>
<organism evidence="2">
    <name type="scientific">Fagus sylvatica</name>
    <name type="common">Beechnut</name>
    <dbReference type="NCBI Taxonomy" id="28930"/>
    <lineage>
        <taxon>Eukaryota</taxon>
        <taxon>Viridiplantae</taxon>
        <taxon>Streptophyta</taxon>
        <taxon>Embryophyta</taxon>
        <taxon>Tracheophyta</taxon>
        <taxon>Spermatophyta</taxon>
        <taxon>Magnoliopsida</taxon>
        <taxon>eudicotyledons</taxon>
        <taxon>Gunneridae</taxon>
        <taxon>Pentapetalae</taxon>
        <taxon>rosids</taxon>
        <taxon>fabids</taxon>
        <taxon>Fagales</taxon>
        <taxon>Fagaceae</taxon>
        <taxon>Fagus</taxon>
    </lineage>
</organism>
<evidence type="ECO:0000313" key="2">
    <source>
        <dbReference type="EMBL" id="SPC86175.1"/>
    </source>
</evidence>
<dbReference type="InterPro" id="IPR044824">
    <property type="entry name" value="MAIN-like"/>
</dbReference>
<proteinExistence type="predicted"/>
<protein>
    <recommendedName>
        <fullName evidence="1">Aminotransferase-like plant mobile domain-containing protein</fullName>
    </recommendedName>
</protein>
<accession>A0A2N9FGC9</accession>
<evidence type="ECO:0000259" key="1">
    <source>
        <dbReference type="Pfam" id="PF10536"/>
    </source>
</evidence>
<dbReference type="PANTHER" id="PTHR46033:SF67">
    <property type="entry name" value="AMINOTRANSFERASE-LIKE, PLANT MOBILE DOMAIN FAMILY PROTEIN"/>
    <property type="match status" value="1"/>
</dbReference>
<dbReference type="GO" id="GO:0010073">
    <property type="term" value="P:meristem maintenance"/>
    <property type="evidence" value="ECO:0007669"/>
    <property type="project" value="InterPro"/>
</dbReference>
<dbReference type="InterPro" id="IPR019557">
    <property type="entry name" value="AminoTfrase-like_pln_mobile"/>
</dbReference>
<feature type="domain" description="Aminotransferase-like plant mobile" evidence="1">
    <location>
        <begin position="18"/>
        <end position="344"/>
    </location>
</feature>
<gene>
    <name evidence="2" type="ORF">FSB_LOCUS14057</name>
</gene>
<dbReference type="Pfam" id="PF10536">
    <property type="entry name" value="PMD"/>
    <property type="match status" value="1"/>
</dbReference>
<dbReference type="PANTHER" id="PTHR46033">
    <property type="entry name" value="PROTEIN MAIN-LIKE 2"/>
    <property type="match status" value="1"/>
</dbReference>
<sequence>MWIASLHSKYQSKWKKAGIYEAIMGSQYSIPKHQDLVLGLSEKWYPQTNTFIFPWGEATVALEDMMALGGYSVLGDSVLSPIVTKEMEEIHSNLLKALMKVVTIGDSIASQHAWLEHFMGSWSKFEHEAFLSYWLSKFVFPMAFYSIEKKKFPIAIHLARGSRIALAPAVLSSIYTDLGLLKQKLVASTKLDTEEVLHLFAPFQLVKLWAWERFPTFRPTPISITQGEPRPARWHKLKKVINIENVRLAIDSAEENSVAPLCYSNESQLSVSLLDCTAFKSTSHTELQCNFGIDQDLPGHVARYSKSPDIAWNNYNSSIRDEKLYIPPRLFEPDVTTRYFELWKQSMSAQKDAVKHFVKMPRNSRRVTQVYSRKKKNYNAFVPPSSSRNYHEVDMMDPVKETKLLGTLSEKKLAVDANPLSVYLSQSASHSTADVGAAKNELLKIPMEVMQSEGSMDEPEKNLAVTQVYSRKKKNYNAFVPPSSSLKCHEVDMKDPVKETKLLGTLSEKKLAVDANPLSVSLSQSASHSTADVGAAKNDLLMIPMAKVMQSEGSMDEPEKNLADATLREVGHPTNVAVDVKDNDGENSSYCETEMPGLELEAWVSKLERVIAELKATRAIKKFENKPAKEEP</sequence>
<dbReference type="EMBL" id="OIVN01000831">
    <property type="protein sequence ID" value="SPC86175.1"/>
    <property type="molecule type" value="Genomic_DNA"/>
</dbReference>